<accession>A0A8H7STE4</accession>
<feature type="domain" description="Major facilitator superfamily (MFS) profile" evidence="7">
    <location>
        <begin position="50"/>
        <end position="460"/>
    </location>
</feature>
<evidence type="ECO:0000256" key="4">
    <source>
        <dbReference type="ARBA" id="ARBA00022989"/>
    </source>
</evidence>
<dbReference type="EMBL" id="JAEPRE010000046">
    <property type="protein sequence ID" value="KAG2234761.1"/>
    <property type="molecule type" value="Genomic_DNA"/>
</dbReference>
<keyword evidence="9" id="KW-1185">Reference proteome</keyword>
<proteinExistence type="predicted"/>
<feature type="transmembrane region" description="Helical" evidence="6">
    <location>
        <begin position="143"/>
        <end position="167"/>
    </location>
</feature>
<evidence type="ECO:0000313" key="9">
    <source>
        <dbReference type="Proteomes" id="UP000613177"/>
    </source>
</evidence>
<gene>
    <name evidence="8" type="ORF">INT48_000110</name>
</gene>
<dbReference type="PANTHER" id="PTHR43791:SF36">
    <property type="entry name" value="TRANSPORTER, PUTATIVE (AFU_ORTHOLOGUE AFUA_6G08340)-RELATED"/>
    <property type="match status" value="1"/>
</dbReference>
<reference evidence="8" key="1">
    <citation type="submission" date="2021-01" db="EMBL/GenBank/DDBJ databases">
        <title>Metabolic potential, ecology and presence of endohyphal bacteria is reflected in genomic diversity of Mucoromycotina.</title>
        <authorList>
            <person name="Muszewska A."/>
            <person name="Okrasinska A."/>
            <person name="Steczkiewicz K."/>
            <person name="Drgas O."/>
            <person name="Orlowska M."/>
            <person name="Perlinska-Lenart U."/>
            <person name="Aleksandrzak-Piekarczyk T."/>
            <person name="Szatraj K."/>
            <person name="Zielenkiewicz U."/>
            <person name="Pilsyk S."/>
            <person name="Malc E."/>
            <person name="Mieczkowski P."/>
            <person name="Kruszewska J.S."/>
            <person name="Biernat P."/>
            <person name="Pawlowska J."/>
        </authorList>
    </citation>
    <scope>NUCLEOTIDE SEQUENCE</scope>
    <source>
        <strain evidence="8">WA0000018081</strain>
    </source>
</reference>
<dbReference type="Gene3D" id="1.20.1250.20">
    <property type="entry name" value="MFS general substrate transporter like domains"/>
    <property type="match status" value="2"/>
</dbReference>
<feature type="transmembrane region" description="Helical" evidence="6">
    <location>
        <begin position="343"/>
        <end position="365"/>
    </location>
</feature>
<feature type="transmembrane region" description="Helical" evidence="6">
    <location>
        <begin position="210"/>
        <end position="232"/>
    </location>
</feature>
<feature type="transmembrane region" description="Helical" evidence="6">
    <location>
        <begin position="435"/>
        <end position="454"/>
    </location>
</feature>
<evidence type="ECO:0000256" key="1">
    <source>
        <dbReference type="ARBA" id="ARBA00004141"/>
    </source>
</evidence>
<feature type="transmembrane region" description="Helical" evidence="6">
    <location>
        <begin position="118"/>
        <end position="137"/>
    </location>
</feature>
<evidence type="ECO:0000313" key="8">
    <source>
        <dbReference type="EMBL" id="KAG2234761.1"/>
    </source>
</evidence>
<keyword evidence="5 6" id="KW-0472">Membrane</keyword>
<comment type="caution">
    <text evidence="8">The sequence shown here is derived from an EMBL/GenBank/DDBJ whole genome shotgun (WGS) entry which is preliminary data.</text>
</comment>
<organism evidence="8 9">
    <name type="scientific">Thamnidium elegans</name>
    <dbReference type="NCBI Taxonomy" id="101142"/>
    <lineage>
        <taxon>Eukaryota</taxon>
        <taxon>Fungi</taxon>
        <taxon>Fungi incertae sedis</taxon>
        <taxon>Mucoromycota</taxon>
        <taxon>Mucoromycotina</taxon>
        <taxon>Mucoromycetes</taxon>
        <taxon>Mucorales</taxon>
        <taxon>Mucorineae</taxon>
        <taxon>Mucoraceae</taxon>
        <taxon>Thamnidium</taxon>
    </lineage>
</organism>
<dbReference type="Proteomes" id="UP000613177">
    <property type="component" value="Unassembled WGS sequence"/>
</dbReference>
<feature type="transmembrane region" description="Helical" evidence="6">
    <location>
        <begin position="50"/>
        <end position="75"/>
    </location>
</feature>
<dbReference type="GO" id="GO:0022857">
    <property type="term" value="F:transmembrane transporter activity"/>
    <property type="evidence" value="ECO:0007669"/>
    <property type="project" value="InterPro"/>
</dbReference>
<evidence type="ECO:0000259" key="7">
    <source>
        <dbReference type="PROSITE" id="PS50850"/>
    </source>
</evidence>
<dbReference type="InterPro" id="IPR036259">
    <property type="entry name" value="MFS_trans_sf"/>
</dbReference>
<keyword evidence="4 6" id="KW-1133">Transmembrane helix</keyword>
<feature type="transmembrane region" description="Helical" evidence="6">
    <location>
        <begin position="402"/>
        <end position="423"/>
    </location>
</feature>
<evidence type="ECO:0000256" key="3">
    <source>
        <dbReference type="ARBA" id="ARBA00022692"/>
    </source>
</evidence>
<sequence length="493" mass="55501">MMEEKYQKPSSFTSKDGQEHIETFSTTSKDAPFVPSKAEQKLVKKLNWSFMPFVCVLIFVQFLDKTILSIISVLPDFFHDTGISKDQYGWLGSFFYLGFLCMQLPNNYLMQKFTISKYIGVILVIWGGSLLSMAWATNFSQLAALRFLLGFFEATSYPCMFLLIATMYRRAEQVVWFGVLFMSNSVAMILGGLIGAGIMKLPTVGAISPWKWAFIIFGSITTAMGFLYFIFLPDRPTSRWFRLTEDEKAIVEERSRDNAVIPTLKVNYDHIREALGEPRLYVYCLIALLIELQNGALTIFQTLIISDLGYNSFDAMLLTIPSGVVSLILMYGSTQISKSKGEIIWVAIVTCGFSLVGLILLLAIPTGGAKLLGLYFSWGCTPTYTLMQASISSNVSGYTKKIFYTSGSLIFYTIGNFIGPLLLRENDAPRYFMGMSVYVAANVVTILLFLYLRFSYTQANKKRHLDKNTNIVALPGDLEDITDAQNQNFVYRT</sequence>
<dbReference type="GO" id="GO:0016020">
    <property type="term" value="C:membrane"/>
    <property type="evidence" value="ECO:0007669"/>
    <property type="project" value="UniProtKB-SubCell"/>
</dbReference>
<feature type="transmembrane region" description="Helical" evidence="6">
    <location>
        <begin position="87"/>
        <end position="106"/>
    </location>
</feature>
<feature type="transmembrane region" description="Helical" evidence="6">
    <location>
        <begin position="280"/>
        <end position="304"/>
    </location>
</feature>
<dbReference type="OrthoDB" id="6730379at2759"/>
<dbReference type="SUPFAM" id="SSF103473">
    <property type="entry name" value="MFS general substrate transporter"/>
    <property type="match status" value="1"/>
</dbReference>
<evidence type="ECO:0000256" key="5">
    <source>
        <dbReference type="ARBA" id="ARBA00023136"/>
    </source>
</evidence>
<name>A0A8H7STE4_9FUNG</name>
<evidence type="ECO:0000256" key="6">
    <source>
        <dbReference type="SAM" id="Phobius"/>
    </source>
</evidence>
<dbReference type="AlphaFoldDB" id="A0A8H7STE4"/>
<dbReference type="PANTHER" id="PTHR43791">
    <property type="entry name" value="PERMEASE-RELATED"/>
    <property type="match status" value="1"/>
</dbReference>
<dbReference type="InterPro" id="IPR020846">
    <property type="entry name" value="MFS_dom"/>
</dbReference>
<feature type="transmembrane region" description="Helical" evidence="6">
    <location>
        <begin position="371"/>
        <end position="390"/>
    </location>
</feature>
<keyword evidence="3 6" id="KW-0812">Transmembrane</keyword>
<dbReference type="PROSITE" id="PS50850">
    <property type="entry name" value="MFS"/>
    <property type="match status" value="1"/>
</dbReference>
<comment type="subcellular location">
    <subcellularLocation>
        <location evidence="1">Membrane</location>
        <topology evidence="1">Multi-pass membrane protein</topology>
    </subcellularLocation>
</comment>
<feature type="transmembrane region" description="Helical" evidence="6">
    <location>
        <begin position="310"/>
        <end position="331"/>
    </location>
</feature>
<feature type="transmembrane region" description="Helical" evidence="6">
    <location>
        <begin position="174"/>
        <end position="198"/>
    </location>
</feature>
<keyword evidence="2" id="KW-0813">Transport</keyword>
<dbReference type="Pfam" id="PF07690">
    <property type="entry name" value="MFS_1"/>
    <property type="match status" value="1"/>
</dbReference>
<protein>
    <recommendedName>
        <fullName evidence="7">Major facilitator superfamily (MFS) profile domain-containing protein</fullName>
    </recommendedName>
</protein>
<evidence type="ECO:0000256" key="2">
    <source>
        <dbReference type="ARBA" id="ARBA00022448"/>
    </source>
</evidence>
<dbReference type="InterPro" id="IPR011701">
    <property type="entry name" value="MFS"/>
</dbReference>